<dbReference type="Proteomes" id="UP000297245">
    <property type="component" value="Unassembled WGS sequence"/>
</dbReference>
<feature type="non-terminal residue" evidence="1">
    <location>
        <position position="1"/>
    </location>
</feature>
<dbReference type="OrthoDB" id="3250313at2759"/>
<feature type="non-terminal residue" evidence="1">
    <location>
        <position position="171"/>
    </location>
</feature>
<proteinExistence type="predicted"/>
<gene>
    <name evidence="1" type="ORF">K435DRAFT_614693</name>
</gene>
<dbReference type="AlphaFoldDB" id="A0A4S8M150"/>
<reference evidence="1 2" key="1">
    <citation type="journal article" date="2019" name="Nat. Ecol. Evol.">
        <title>Megaphylogeny resolves global patterns of mushroom evolution.</title>
        <authorList>
            <person name="Varga T."/>
            <person name="Krizsan K."/>
            <person name="Foldi C."/>
            <person name="Dima B."/>
            <person name="Sanchez-Garcia M."/>
            <person name="Sanchez-Ramirez S."/>
            <person name="Szollosi G.J."/>
            <person name="Szarkandi J.G."/>
            <person name="Papp V."/>
            <person name="Albert L."/>
            <person name="Andreopoulos W."/>
            <person name="Angelini C."/>
            <person name="Antonin V."/>
            <person name="Barry K.W."/>
            <person name="Bougher N.L."/>
            <person name="Buchanan P."/>
            <person name="Buyck B."/>
            <person name="Bense V."/>
            <person name="Catcheside P."/>
            <person name="Chovatia M."/>
            <person name="Cooper J."/>
            <person name="Damon W."/>
            <person name="Desjardin D."/>
            <person name="Finy P."/>
            <person name="Geml J."/>
            <person name="Haridas S."/>
            <person name="Hughes K."/>
            <person name="Justo A."/>
            <person name="Karasinski D."/>
            <person name="Kautmanova I."/>
            <person name="Kiss B."/>
            <person name="Kocsube S."/>
            <person name="Kotiranta H."/>
            <person name="LaButti K.M."/>
            <person name="Lechner B.E."/>
            <person name="Liimatainen K."/>
            <person name="Lipzen A."/>
            <person name="Lukacs Z."/>
            <person name="Mihaltcheva S."/>
            <person name="Morgado L.N."/>
            <person name="Niskanen T."/>
            <person name="Noordeloos M.E."/>
            <person name="Ohm R.A."/>
            <person name="Ortiz-Santana B."/>
            <person name="Ovrebo C."/>
            <person name="Racz N."/>
            <person name="Riley R."/>
            <person name="Savchenko A."/>
            <person name="Shiryaev A."/>
            <person name="Soop K."/>
            <person name="Spirin V."/>
            <person name="Szebenyi C."/>
            <person name="Tomsovsky M."/>
            <person name="Tulloss R.E."/>
            <person name="Uehling J."/>
            <person name="Grigoriev I.V."/>
            <person name="Vagvolgyi C."/>
            <person name="Papp T."/>
            <person name="Martin F.M."/>
            <person name="Miettinen O."/>
            <person name="Hibbett D.S."/>
            <person name="Nagy L.G."/>
        </authorList>
    </citation>
    <scope>NUCLEOTIDE SEQUENCE [LARGE SCALE GENOMIC DNA]</scope>
    <source>
        <strain evidence="1 2">CBS 962.96</strain>
    </source>
</reference>
<sequence>VIGDDWVDAVDALVSLEAAYGFKQTMKSLPTTKRPPAVEHWVSRGRVQTVPGPLHSVTPKDFEKELKIWWNELMPVWRKVGTEELEGCEWKKKAEGDWCLLKMPGNNGLYTILACMRWWLLMEVDPEEEKDEIEEHQTAKASSAWKQMLEEVVWVIDSLASSADSENPAKK</sequence>
<protein>
    <submittedName>
        <fullName evidence="1">Uncharacterized protein</fullName>
    </submittedName>
</protein>
<evidence type="ECO:0000313" key="1">
    <source>
        <dbReference type="EMBL" id="THU95786.1"/>
    </source>
</evidence>
<keyword evidence="2" id="KW-1185">Reference proteome</keyword>
<organism evidence="1 2">
    <name type="scientific">Dendrothele bispora (strain CBS 962.96)</name>
    <dbReference type="NCBI Taxonomy" id="1314807"/>
    <lineage>
        <taxon>Eukaryota</taxon>
        <taxon>Fungi</taxon>
        <taxon>Dikarya</taxon>
        <taxon>Basidiomycota</taxon>
        <taxon>Agaricomycotina</taxon>
        <taxon>Agaricomycetes</taxon>
        <taxon>Agaricomycetidae</taxon>
        <taxon>Agaricales</taxon>
        <taxon>Agaricales incertae sedis</taxon>
        <taxon>Dendrothele</taxon>
    </lineage>
</organism>
<dbReference type="EMBL" id="ML179192">
    <property type="protein sequence ID" value="THU95786.1"/>
    <property type="molecule type" value="Genomic_DNA"/>
</dbReference>
<accession>A0A4S8M150</accession>
<name>A0A4S8M150_DENBC</name>
<evidence type="ECO:0000313" key="2">
    <source>
        <dbReference type="Proteomes" id="UP000297245"/>
    </source>
</evidence>